<gene>
    <name evidence="2" type="ORF">METZ01_LOCUS46207</name>
</gene>
<organism evidence="2">
    <name type="scientific">marine metagenome</name>
    <dbReference type="NCBI Taxonomy" id="408172"/>
    <lineage>
        <taxon>unclassified sequences</taxon>
        <taxon>metagenomes</taxon>
        <taxon>ecological metagenomes</taxon>
    </lineage>
</organism>
<name>A0A381RWR4_9ZZZZ</name>
<accession>A0A381RWR4</accession>
<sequence length="1461" mass="157568">MDNTCVRLVYRAPRANNSHILLMALLFLLPILSPFSVVSGEARMESQDFEVLDQLSEVLEERQEMLDSNSVAQLAQPTIEGVSNSVTPTGSSDPLANVDGILDGASMVTTAPPQPQHPGPYDLLVNPSNSPPGQVDNIWQTLVNITDYVIWTEYTDLEGNTIQSYEVVTFSANLLSLLDINSDPLLHEVDIDNDGDDDIEVGLKIAWEFLGGWGVEDGVLWIEPGISYSVKLLDSSQNDPDWNQLDSLQVSLIKAFAYSGPDSILALGEGETYVWVVDSRFTTQPNDFTLRVGIERFYFDISGASSDLLFTLIQALTLGIVNSGVDESGITFASISAPYAIEIRNSGQSDCPDRYSPDELLYATHTELNCGVAAGFGYLHFSPPDDNGDRDLWELAYIELSFHPNKDAVIIPEEVDIIIRTDSVLPENGLVDGEDGLTTIEYWADQRTDLHIHFHENRSELPPSESEDGSRGNVTDSVGWLRGMPAGSLSPGEIERVFRMLGSDGSQSQLPGQLPSRMGLIIGIKNFSRDNSENVDDPTLPVNPANPPKTLILLRSVQSVEEIDYDSWFLREGAPGDHRKIHISARNVPTAAVLYGSFELGGGGSSDNSFDSEDSLDFVSKIVDNVLINIVDLFLDIGNVLNDIPSAVVDVISGGVDGTSGLEGRTFHLLLTDNWLVTRADMPIQTVSVQIGSSSHPVMSGDHLLLAKDREMETVSGRNGPVDPLVPVAASIRFSGLVAFSLVDDDELDEQVMSMRTASDEPFGFTYIEHPSEMLEGASFEALTLSDIPDNLSIQVSLSGMEYLASSGIESIAYVGMDGTQRQAATITGVPDSFSTTSGTVTGWSASTPISSIEAQISNSTEPVRMTGDHFLFHHDQETQTSTISARLTDLSEVSWTEPVEVGALGPAGRGTAQISVSGDRALSINVDHAPTVGGDPLSVLASIDPLPSTVGIQIPTGADSGSSLEVPEFNTSNGLSGVAFFISGFADLGRSINSVLSGITSDISTSSETGEDFSFGILLEADSTFDLTVEAVHGDGSLKAPTWVHGIAFQSSPSGIADGFHLRIWLPELPPLIDFSISRQNKVNGQDWGISMGLEGWMPAHSELMVQIYGINGQDLLLTLQGMTVGAPTNLGLDAVFEIRSVGEITEVTTSTHYVLSERLDWVHVLLINREAGSRTEVMIQDIPETVDLQASIGTAISIDMTVPEQYRRDGSSVGAIMMQQMQWLDSAWWPVTVFLTDVPGWINLTTAPSLEFDITQNLAFQGSPTLEFRASEEGMSLYIEAFGRAINKRGDTILLAEGMTDYMSISTTQTFGLAIRSGGDGVERLYIRMSNVPVTPPLVLEEMEALGENLQRATVNIRELVGPYSIIEVDDVQGERIIVSARASAEIEGNEFDLRGVLLDAQVTDGIPTGTTLGVNGLASDLSLLNMIPGMSGSTKHVMVIEPFSSAILTILATFIGGD</sequence>
<protein>
    <submittedName>
        <fullName evidence="2">Uncharacterized protein</fullName>
    </submittedName>
</protein>
<evidence type="ECO:0000313" key="2">
    <source>
        <dbReference type="EMBL" id="SUZ93353.1"/>
    </source>
</evidence>
<reference evidence="2" key="1">
    <citation type="submission" date="2018-05" db="EMBL/GenBank/DDBJ databases">
        <authorList>
            <person name="Lanie J.A."/>
            <person name="Ng W.-L."/>
            <person name="Kazmierczak K.M."/>
            <person name="Andrzejewski T.M."/>
            <person name="Davidsen T.M."/>
            <person name="Wayne K.J."/>
            <person name="Tettelin H."/>
            <person name="Glass J.I."/>
            <person name="Rusch D."/>
            <person name="Podicherti R."/>
            <person name="Tsui H.-C.T."/>
            <person name="Winkler M.E."/>
        </authorList>
    </citation>
    <scope>NUCLEOTIDE SEQUENCE</scope>
</reference>
<proteinExistence type="predicted"/>
<dbReference type="EMBL" id="UINC01002139">
    <property type="protein sequence ID" value="SUZ93353.1"/>
    <property type="molecule type" value="Genomic_DNA"/>
</dbReference>
<evidence type="ECO:0000256" key="1">
    <source>
        <dbReference type="SAM" id="MobiDB-lite"/>
    </source>
</evidence>
<feature type="region of interest" description="Disordered" evidence="1">
    <location>
        <begin position="458"/>
        <end position="477"/>
    </location>
</feature>